<organism evidence="5 6">
    <name type="scientific">Dreissena polymorpha</name>
    <name type="common">Zebra mussel</name>
    <name type="synonym">Mytilus polymorpha</name>
    <dbReference type="NCBI Taxonomy" id="45954"/>
    <lineage>
        <taxon>Eukaryota</taxon>
        <taxon>Metazoa</taxon>
        <taxon>Spiralia</taxon>
        <taxon>Lophotrochozoa</taxon>
        <taxon>Mollusca</taxon>
        <taxon>Bivalvia</taxon>
        <taxon>Autobranchia</taxon>
        <taxon>Heteroconchia</taxon>
        <taxon>Euheterodonta</taxon>
        <taxon>Imparidentia</taxon>
        <taxon>Neoheterodontei</taxon>
        <taxon>Myida</taxon>
        <taxon>Dreissenoidea</taxon>
        <taxon>Dreissenidae</taxon>
        <taxon>Dreissena</taxon>
    </lineage>
</organism>
<dbReference type="PROSITE" id="PS50940">
    <property type="entry name" value="CHIT_BIND_II"/>
    <property type="match status" value="1"/>
</dbReference>
<keyword evidence="6" id="KW-1185">Reference proteome</keyword>
<evidence type="ECO:0000256" key="3">
    <source>
        <dbReference type="SAM" id="SignalP"/>
    </source>
</evidence>
<dbReference type="EMBL" id="JAIWYP010000001">
    <property type="protein sequence ID" value="KAH3884989.1"/>
    <property type="molecule type" value="Genomic_DNA"/>
</dbReference>
<dbReference type="Proteomes" id="UP000828390">
    <property type="component" value="Unassembled WGS sequence"/>
</dbReference>
<protein>
    <recommendedName>
        <fullName evidence="4">Chitin-binding type-2 domain-containing protein</fullName>
    </recommendedName>
</protein>
<reference evidence="5" key="2">
    <citation type="submission" date="2020-11" db="EMBL/GenBank/DDBJ databases">
        <authorList>
            <person name="McCartney M.A."/>
            <person name="Auch B."/>
            <person name="Kono T."/>
            <person name="Mallez S."/>
            <person name="Becker A."/>
            <person name="Gohl D.M."/>
            <person name="Silverstein K.A.T."/>
            <person name="Koren S."/>
            <person name="Bechman K.B."/>
            <person name="Herman A."/>
            <person name="Abrahante J.E."/>
            <person name="Garbe J."/>
        </authorList>
    </citation>
    <scope>NUCLEOTIDE SEQUENCE</scope>
    <source>
        <strain evidence="5">Duluth1</strain>
        <tissue evidence="5">Whole animal</tissue>
    </source>
</reference>
<keyword evidence="1" id="KW-0175">Coiled coil</keyword>
<feature type="coiled-coil region" evidence="1">
    <location>
        <begin position="1133"/>
        <end position="1214"/>
    </location>
</feature>
<feature type="compositionally biased region" description="Low complexity" evidence="2">
    <location>
        <begin position="1364"/>
        <end position="1380"/>
    </location>
</feature>
<comment type="caution">
    <text evidence="5">The sequence shown here is derived from an EMBL/GenBank/DDBJ whole genome shotgun (WGS) entry which is preliminary data.</text>
</comment>
<gene>
    <name evidence="5" type="ORF">DPMN_008976</name>
</gene>
<dbReference type="SUPFAM" id="SSF57625">
    <property type="entry name" value="Invertebrate chitin-binding proteins"/>
    <property type="match status" value="1"/>
</dbReference>
<dbReference type="InterPro" id="IPR036508">
    <property type="entry name" value="Chitin-bd_dom_sf"/>
</dbReference>
<name>A0A9D4N0E1_DREPO</name>
<evidence type="ECO:0000256" key="1">
    <source>
        <dbReference type="SAM" id="Coils"/>
    </source>
</evidence>
<reference evidence="5" key="1">
    <citation type="journal article" date="2019" name="bioRxiv">
        <title>The Genome of the Zebra Mussel, Dreissena polymorpha: A Resource for Invasive Species Research.</title>
        <authorList>
            <person name="McCartney M.A."/>
            <person name="Auch B."/>
            <person name="Kono T."/>
            <person name="Mallez S."/>
            <person name="Zhang Y."/>
            <person name="Obille A."/>
            <person name="Becker A."/>
            <person name="Abrahante J.E."/>
            <person name="Garbe J."/>
            <person name="Badalamenti J.P."/>
            <person name="Herman A."/>
            <person name="Mangelson H."/>
            <person name="Liachko I."/>
            <person name="Sullivan S."/>
            <person name="Sone E.D."/>
            <person name="Koren S."/>
            <person name="Silverstein K.A.T."/>
            <person name="Beckman K.B."/>
            <person name="Gohl D.M."/>
        </authorList>
    </citation>
    <scope>NUCLEOTIDE SEQUENCE</scope>
    <source>
        <strain evidence="5">Duluth1</strain>
        <tissue evidence="5">Whole animal</tissue>
    </source>
</reference>
<evidence type="ECO:0000256" key="2">
    <source>
        <dbReference type="SAM" id="MobiDB-lite"/>
    </source>
</evidence>
<feature type="domain" description="Chitin-binding type-2" evidence="4">
    <location>
        <begin position="1449"/>
        <end position="1499"/>
    </location>
</feature>
<evidence type="ECO:0000313" key="6">
    <source>
        <dbReference type="Proteomes" id="UP000828390"/>
    </source>
</evidence>
<proteinExistence type="predicted"/>
<feature type="signal peptide" evidence="3">
    <location>
        <begin position="1"/>
        <end position="35"/>
    </location>
</feature>
<dbReference type="InterPro" id="IPR002557">
    <property type="entry name" value="Chitin-bd_dom"/>
</dbReference>
<dbReference type="InterPro" id="IPR013320">
    <property type="entry name" value="ConA-like_dom_sf"/>
</dbReference>
<dbReference type="GO" id="GO:0008061">
    <property type="term" value="F:chitin binding"/>
    <property type="evidence" value="ECO:0007669"/>
    <property type="project" value="InterPro"/>
</dbReference>
<dbReference type="SUPFAM" id="SSF49899">
    <property type="entry name" value="Concanavalin A-like lectins/glucanases"/>
    <property type="match status" value="1"/>
</dbReference>
<accession>A0A9D4N0E1</accession>
<evidence type="ECO:0000313" key="5">
    <source>
        <dbReference type="EMBL" id="KAH3884989.1"/>
    </source>
</evidence>
<evidence type="ECO:0000259" key="4">
    <source>
        <dbReference type="PROSITE" id="PS50940"/>
    </source>
</evidence>
<dbReference type="GO" id="GO:0005576">
    <property type="term" value="C:extracellular region"/>
    <property type="evidence" value="ECO:0007669"/>
    <property type="project" value="InterPro"/>
</dbReference>
<keyword evidence="3" id="KW-0732">Signal</keyword>
<feature type="chain" id="PRO_5038571250" description="Chitin-binding type-2 domain-containing protein" evidence="3">
    <location>
        <begin position="36"/>
        <end position="1822"/>
    </location>
</feature>
<feature type="region of interest" description="Disordered" evidence="2">
    <location>
        <begin position="1364"/>
        <end position="1390"/>
    </location>
</feature>
<dbReference type="SMART" id="SM00494">
    <property type="entry name" value="ChtBD2"/>
    <property type="match status" value="1"/>
</dbReference>
<sequence length="1822" mass="202361">MTFSFVFAIEECCPISKMNHLVTLTVVLLIHATRGQDEPPPIFPVPPPPIPPFLLDRSENITEVNASKVTDVMQNATSDIDINALSDVSITNETVNSTSNDVVNARDGNTSFVETNNVSDNAIAVNQAENETLPADHFSSNISLNRIKEENESLSGVHADTNGAQLKELKSAETTSVNVSINSSDIISSNITSVSETLGIQADDAATSPGMPEIQLSVNNDTNNITGAEVIMAEILSLTENLSRNDSEIIAPSTPHNQTEIHLVDSTTSSAPQFPVNLPPPPIPVQPSSKLEEKPGNATIELMEKIIQELSNLTQNETNTKPQLLHDPLTSNRTTTGINQTDYILTESELESTTLSMVLSDVLESREDVNKTIMPSEKNTTLEDIKDQQNLIPPAIVGTVNQTQPQADLTIDSVSKLKPVDEHVAIVDSISPNLLGTGTANISVQQTIPRPRQLNDSDVGESPFQETIRITDSTANGQQPEGSTPLSTIAITTPLVKMTQTPLLKKGTDAISVNLPPPPEHPPPIFSGNQRPPIYTESFPDTGFFQNPNIQVVPITHSTTTEATLPPINVPSFVKQHSIAADKSTSKWNENQVGAPVYEHDPRFMNTLELAAFALQQSQKRLNPLFGNARTNVPSAGFKETTDKVTLSSTSILTTTTRTNIFTAIQSPLKQEVPFVAPNERFSLPRTPDVNKIPVPKASLAVPTTAQPTIPLQHDSNQIPEFLRVLQEQQHAATKAPTSTISVIDNKKFFNTKELLMLYGIGVHHQTQQGVFLKSTTTSRPFIVTTTTEATNASKFFNAHYLLSHIGVDIYPVETKSLSQNIISGQNRNTSEITYSVESTASQHSGETPGLKSDAQGIKILMANAFDTKPSTPLPELVLKVVNERARQTEISELIPFLKNAVETRASTPLPVLVSALLNQKTRQMETRPLSIYEQLPQHSFLVDPPRQDAKPNLNTFVNDQSWQQNNNNHLKSQMSFIDPKHQSDNKQQQLQQQQQIIFMDDKPSQQNINAAINRQTDPMTSKFLFQPRDHVFGETAIQVQSNEHVRMLKERFNRKWSQLNSESIQTQPIVNVQIETPPASVEVQANPTSMNTKNLFSVIFNRGQKSLEYMDINHITNNSALSAQSQKEPSVNDEFQRQKQALLEQQSKMEQAQRLEQQRLLEIQQRQDHEHLLEVLRKQEHEKRQRLMDVQKREEQQQEKLMMEDRIRNERRRVALGLDQIPREADLSPPFSLALLTGKSEVKSDSNIVRSEYRHDYSPAGALSSIEIFKAPGFHRRQNPNIIPTPLTTTLATTASTIMDHWHARFNQRDLHEHLGVPYQIDLSRKTHAQSNQNQPTEVIDKITVSPVILQFTTQYASTTTSTTPATSVTRAPTTTTVPPILQTADPNPPPIFDTKVQFTFMPMPNIEKSTKPTVSKASANGSNPDEILPVNFDKRCQGCVFVNDRCLLPDRVHCHQYVECVRQGQTVRAFNRECALGSFFDRKTYICVDPKNADCPTDRCREPGTKWYTIHGHCKHYWSCGLREGGAPYAQSSCCPDMGGFVDDVGCVENKNCTDSCEKPIQMEGPAGCLLRKTDKPSVYFDGNANIERPCAPGTIFNERACTCVQDVAIERSPNKPGAGTCMPLLAVTFTGNQVADDSHQKQHIGVDGVSSSVEGHGIFTGNSRLVLWRYANHMLPLVFAIRFSFLSQNTEPRFQTLISNCDDKTSREPSLEISIDTQYQEVIFKVDTYEGVAKRFKIMYNKTKWNEVALIYDGERIVGSVDRRARNMLGSGGIETRPQPIGIGMCSNSNGFKGLIDDVNIYEDCIPDEMFGIFMSVLE</sequence>